<evidence type="ECO:0000313" key="12">
    <source>
        <dbReference type="Proteomes" id="UP000029381"/>
    </source>
</evidence>
<evidence type="ECO:0000256" key="3">
    <source>
        <dbReference type="ARBA" id="ARBA00007103"/>
    </source>
</evidence>
<dbReference type="EMBL" id="JPVT01000052">
    <property type="protein sequence ID" value="KFN92299.1"/>
    <property type="molecule type" value="Genomic_DNA"/>
</dbReference>
<keyword evidence="5" id="KW-0028">Amino-acid biosynthesis</keyword>
<gene>
    <name evidence="11" type="ORF">TMU3MR103_0534</name>
</gene>
<dbReference type="PANTHER" id="PTHR10314">
    <property type="entry name" value="CYSTATHIONINE BETA-SYNTHASE"/>
    <property type="match status" value="1"/>
</dbReference>
<evidence type="ECO:0000256" key="6">
    <source>
        <dbReference type="ARBA" id="ARBA00022679"/>
    </source>
</evidence>
<dbReference type="PATRIC" id="fig|1302648.3.peg.520"/>
<dbReference type="Gene3D" id="3.40.50.1100">
    <property type="match status" value="2"/>
</dbReference>
<keyword evidence="7" id="KW-0663">Pyridoxal phosphate</keyword>
<evidence type="ECO:0000256" key="2">
    <source>
        <dbReference type="ARBA" id="ARBA00004962"/>
    </source>
</evidence>
<comment type="catalytic activity">
    <reaction evidence="9">
        <text>O-acetyl-L-serine + hydrogen sulfide = L-cysteine + acetate</text>
        <dbReference type="Rhea" id="RHEA:14829"/>
        <dbReference type="ChEBI" id="CHEBI:29919"/>
        <dbReference type="ChEBI" id="CHEBI:30089"/>
        <dbReference type="ChEBI" id="CHEBI:35235"/>
        <dbReference type="ChEBI" id="CHEBI:58340"/>
        <dbReference type="EC" id="2.5.1.47"/>
    </reaction>
</comment>
<dbReference type="InterPro" id="IPR036052">
    <property type="entry name" value="TrpB-like_PALP_sf"/>
</dbReference>
<dbReference type="PROSITE" id="PS00901">
    <property type="entry name" value="CYS_SYNTHASE"/>
    <property type="match status" value="1"/>
</dbReference>
<evidence type="ECO:0000256" key="7">
    <source>
        <dbReference type="ARBA" id="ARBA00022898"/>
    </source>
</evidence>
<reference evidence="11 12" key="1">
    <citation type="submission" date="2014-08" db="EMBL/GenBank/DDBJ databases">
        <title>Genome sequence of Tetragenococcus muriaticus.</title>
        <authorList>
            <person name="Chuea-nongthon C."/>
            <person name="Rodtong S."/>
            <person name="Yongsawatdigul J."/>
            <person name="Steele J.L."/>
            <person name="Liu X.-y."/>
            <person name="Speers J."/>
            <person name="Glasner J.D."/>
            <person name="Neeno-Eckwall E.C."/>
        </authorList>
    </citation>
    <scope>NUCLEOTIDE SEQUENCE [LARGE SCALE GENOMIC DNA]</scope>
    <source>
        <strain evidence="11 12">3MR10-3</strain>
    </source>
</reference>
<dbReference type="FunFam" id="3.40.50.1100:FF:000006">
    <property type="entry name" value="Cysteine synthase"/>
    <property type="match status" value="1"/>
</dbReference>
<evidence type="ECO:0000256" key="4">
    <source>
        <dbReference type="ARBA" id="ARBA00012681"/>
    </source>
</evidence>
<proteinExistence type="inferred from homology"/>
<evidence type="ECO:0000256" key="1">
    <source>
        <dbReference type="ARBA" id="ARBA00001933"/>
    </source>
</evidence>
<evidence type="ECO:0000256" key="8">
    <source>
        <dbReference type="ARBA" id="ARBA00023192"/>
    </source>
</evidence>
<evidence type="ECO:0000256" key="9">
    <source>
        <dbReference type="ARBA" id="ARBA00047931"/>
    </source>
</evidence>
<comment type="similarity">
    <text evidence="3">Belongs to the cysteine synthase/cystathionine beta-synthase family.</text>
</comment>
<dbReference type="SUPFAM" id="SSF53686">
    <property type="entry name" value="Tryptophan synthase beta subunit-like PLP-dependent enzymes"/>
    <property type="match status" value="1"/>
</dbReference>
<dbReference type="EC" id="2.5.1.47" evidence="4"/>
<dbReference type="InterPro" id="IPR001926">
    <property type="entry name" value="TrpB-like_PALP"/>
</dbReference>
<dbReference type="InterPro" id="IPR050214">
    <property type="entry name" value="Cys_Synth/Cystath_Beta-Synth"/>
</dbReference>
<keyword evidence="6" id="KW-0808">Transferase</keyword>
<dbReference type="GO" id="GO:0016829">
    <property type="term" value="F:lyase activity"/>
    <property type="evidence" value="ECO:0007669"/>
    <property type="project" value="UniProtKB-KW"/>
</dbReference>
<dbReference type="Pfam" id="PF00291">
    <property type="entry name" value="PALP"/>
    <property type="match status" value="1"/>
</dbReference>
<dbReference type="GO" id="GO:0006535">
    <property type="term" value="P:cysteine biosynthetic process from serine"/>
    <property type="evidence" value="ECO:0007669"/>
    <property type="project" value="InterPro"/>
</dbReference>
<accession>A0A091C5W8</accession>
<dbReference type="CDD" id="cd01561">
    <property type="entry name" value="CBS_like"/>
    <property type="match status" value="1"/>
</dbReference>
<name>A0A091C5W8_9ENTE</name>
<sequence length="302" mass="33019">MLVKQATQLIGNTPLIDLQMEIPKQSHIYAKLEMYNPGGSIKDRLGKYLFEKAMKEGEINRHTTVIEPTAGNTGIGFALIAQAYQLPTILVVPENFSFEKQELMKALGAKIVHTASEDGIKGAIKKARELEKEQENAFVPMQFENEANPETYYHTLAPEIEEDLQAPIAAFVAGAGSGGSFAGSAKYLKEKNPHLKTVVTEPEGSILNGGPAHSHKTEGIGVEFMPPFFSEIPIDEIQTISDEETFFYVKKAAKELGLFIGSSSGAALAASLKMAEKLPPKSNIVTIFADSSERYLSKHIYQ</sequence>
<comment type="cofactor">
    <cofactor evidence="1">
        <name>pyridoxal 5'-phosphate</name>
        <dbReference type="ChEBI" id="CHEBI:597326"/>
    </cofactor>
</comment>
<evidence type="ECO:0000256" key="5">
    <source>
        <dbReference type="ARBA" id="ARBA00022605"/>
    </source>
</evidence>
<dbReference type="RefSeq" id="WP_028790278.1">
    <property type="nucleotide sequence ID" value="NZ_JPVT01000052.1"/>
</dbReference>
<evidence type="ECO:0000313" key="11">
    <source>
        <dbReference type="EMBL" id="KFN92299.1"/>
    </source>
</evidence>
<comment type="pathway">
    <text evidence="2">Amino-acid biosynthesis; L-cysteine biosynthesis; L-cysteine from L-serine: step 2/2.</text>
</comment>
<keyword evidence="11" id="KW-0456">Lyase</keyword>
<dbReference type="Proteomes" id="UP000029381">
    <property type="component" value="Unassembled WGS sequence"/>
</dbReference>
<dbReference type="GO" id="GO:0004124">
    <property type="term" value="F:cysteine synthase activity"/>
    <property type="evidence" value="ECO:0007669"/>
    <property type="project" value="UniProtKB-EC"/>
</dbReference>
<protein>
    <recommendedName>
        <fullName evidence="4">cysteine synthase</fullName>
        <ecNumber evidence="4">2.5.1.47</ecNumber>
    </recommendedName>
</protein>
<organism evidence="11 12">
    <name type="scientific">Tetragenococcus muriaticus 3MR10-3</name>
    <dbReference type="NCBI Taxonomy" id="1302648"/>
    <lineage>
        <taxon>Bacteria</taxon>
        <taxon>Bacillati</taxon>
        <taxon>Bacillota</taxon>
        <taxon>Bacilli</taxon>
        <taxon>Lactobacillales</taxon>
        <taxon>Enterococcaceae</taxon>
        <taxon>Tetragenococcus</taxon>
    </lineage>
</organism>
<comment type="caution">
    <text evidence="11">The sequence shown here is derived from an EMBL/GenBank/DDBJ whole genome shotgun (WGS) entry which is preliminary data.</text>
</comment>
<keyword evidence="12" id="KW-1185">Reference proteome</keyword>
<evidence type="ECO:0000259" key="10">
    <source>
        <dbReference type="Pfam" id="PF00291"/>
    </source>
</evidence>
<keyword evidence="8" id="KW-0198">Cysteine biosynthesis</keyword>
<dbReference type="AlphaFoldDB" id="A0A091C5W8"/>
<dbReference type="InterPro" id="IPR001216">
    <property type="entry name" value="P-phosphate_BS"/>
</dbReference>
<feature type="domain" description="Tryptophan synthase beta chain-like PALP" evidence="10">
    <location>
        <begin position="7"/>
        <end position="290"/>
    </location>
</feature>